<dbReference type="AlphaFoldDB" id="A0A6B4JHP2"/>
<name>A0A6B4JHP2_CLOBO</name>
<proteinExistence type="predicted"/>
<comment type="caution">
    <text evidence="1">The sequence shown here is derived from an EMBL/GenBank/DDBJ whole genome shotgun (WGS) entry which is preliminary data.</text>
</comment>
<reference evidence="1 2" key="1">
    <citation type="submission" date="2019-04" db="EMBL/GenBank/DDBJ databases">
        <title>Genome sequencing of Clostridium botulinum Groups I-IV and Clostridium butyricum.</title>
        <authorList>
            <person name="Brunt J."/>
            <person name="Van Vliet A.H.M."/>
            <person name="Stringer S.C."/>
            <person name="Carter A.T."/>
            <person name="Peck M.W."/>
        </authorList>
    </citation>
    <scope>NUCLEOTIDE SEQUENCE [LARGE SCALE GENOMIC DNA]</scope>
    <source>
        <strain evidence="1 2">BL81</strain>
    </source>
</reference>
<evidence type="ECO:0000313" key="2">
    <source>
        <dbReference type="Proteomes" id="UP000486903"/>
    </source>
</evidence>
<dbReference type="RefSeq" id="WP_100068079.1">
    <property type="nucleotide sequence ID" value="NZ_JACBBA010000001.1"/>
</dbReference>
<organism evidence="1 2">
    <name type="scientific">Clostridium botulinum</name>
    <dbReference type="NCBI Taxonomy" id="1491"/>
    <lineage>
        <taxon>Bacteria</taxon>
        <taxon>Bacillati</taxon>
        <taxon>Bacillota</taxon>
        <taxon>Clostridia</taxon>
        <taxon>Eubacteriales</taxon>
        <taxon>Clostridiaceae</taxon>
        <taxon>Clostridium</taxon>
    </lineage>
</organism>
<dbReference type="EMBL" id="SXFB01000004">
    <property type="protein sequence ID" value="NFV26201.1"/>
    <property type="molecule type" value="Genomic_DNA"/>
</dbReference>
<dbReference type="Proteomes" id="UP000486903">
    <property type="component" value="Unassembled WGS sequence"/>
</dbReference>
<gene>
    <name evidence="1" type="ORF">FDG31_08410</name>
</gene>
<accession>A0A6B4JHP2</accession>
<sequence length="123" mass="14028">MANFFKDFMQPAKIIFDRLDQQRNKRVVINGHDGSAHGSANVMPPYYPDLPEYPCKFIRDDVTGKVTEVQYGETPRGFVWRQILHRGADGKVDYIKQENPDGSFDIVLHRNSSSGKVDVITID</sequence>
<protein>
    <submittedName>
        <fullName evidence="1">Uncharacterized protein</fullName>
    </submittedName>
</protein>
<evidence type="ECO:0000313" key="1">
    <source>
        <dbReference type="EMBL" id="NFV26201.1"/>
    </source>
</evidence>